<evidence type="ECO:0000256" key="3">
    <source>
        <dbReference type="ARBA" id="ARBA00012748"/>
    </source>
</evidence>
<evidence type="ECO:0000256" key="1">
    <source>
        <dbReference type="ARBA" id="ARBA00005011"/>
    </source>
</evidence>
<evidence type="ECO:0000313" key="11">
    <source>
        <dbReference type="EMBL" id="PYE78545.1"/>
    </source>
</evidence>
<dbReference type="GO" id="GO:0030170">
    <property type="term" value="F:pyridoxal phosphate binding"/>
    <property type="evidence" value="ECO:0007669"/>
    <property type="project" value="InterPro"/>
</dbReference>
<dbReference type="OrthoDB" id="9813612at2"/>
<comment type="catalytic activity">
    <reaction evidence="9">
        <text>L-histidinol phosphate + 2-oxoglutarate = 3-(imidazol-4-yl)-2-oxopropyl phosphate + L-glutamate</text>
        <dbReference type="Rhea" id="RHEA:23744"/>
        <dbReference type="ChEBI" id="CHEBI:16810"/>
        <dbReference type="ChEBI" id="CHEBI:29985"/>
        <dbReference type="ChEBI" id="CHEBI:57766"/>
        <dbReference type="ChEBI" id="CHEBI:57980"/>
        <dbReference type="EC" id="2.6.1.9"/>
    </reaction>
</comment>
<comment type="similarity">
    <text evidence="2">Belongs to the class-II pyridoxal-phosphate-dependent aminotransferase family. Histidinol-phosphate aminotransferase subfamily.</text>
</comment>
<dbReference type="InterPro" id="IPR015421">
    <property type="entry name" value="PyrdxlP-dep_Trfase_major"/>
</dbReference>
<dbReference type="EMBL" id="QJTC01000006">
    <property type="protein sequence ID" value="PYE78545.1"/>
    <property type="molecule type" value="Genomic_DNA"/>
</dbReference>
<dbReference type="InterPro" id="IPR004839">
    <property type="entry name" value="Aminotransferase_I/II_large"/>
</dbReference>
<keyword evidence="5" id="KW-0028">Amino-acid biosynthesis</keyword>
<dbReference type="InterPro" id="IPR015422">
    <property type="entry name" value="PyrdxlP-dep_Trfase_small"/>
</dbReference>
<evidence type="ECO:0000256" key="2">
    <source>
        <dbReference type="ARBA" id="ARBA00007970"/>
    </source>
</evidence>
<reference evidence="11 12" key="1">
    <citation type="submission" date="2018-06" db="EMBL/GenBank/DDBJ databases">
        <title>Genomic Encyclopedia of Type Strains, Phase III (KMG-III): the genomes of soil and plant-associated and newly described type strains.</title>
        <authorList>
            <person name="Whitman W."/>
        </authorList>
    </citation>
    <scope>NUCLEOTIDE SEQUENCE [LARGE SCALE GENOMIC DNA]</scope>
    <source>
        <strain evidence="11 12">CECT 7646</strain>
    </source>
</reference>
<gene>
    <name evidence="11" type="ORF">DFQ15_10653</name>
</gene>
<dbReference type="Pfam" id="PF00155">
    <property type="entry name" value="Aminotran_1_2"/>
    <property type="match status" value="1"/>
</dbReference>
<name>A0A318SJE7_9BURK</name>
<dbReference type="RefSeq" id="WP_110465086.1">
    <property type="nucleotide sequence ID" value="NZ_JAMOFZ010000006.1"/>
</dbReference>
<comment type="pathway">
    <text evidence="1">Amino-acid biosynthesis; L-histidine biosynthesis; L-histidine from 5-phospho-alpha-D-ribose 1-diphosphate: step 7/9.</text>
</comment>
<sequence>MTALPLDAIAAARVHGGPDGGGPVRFDFSTNANACGPSLAALVAVQAADATRYPDPRYTALRERLAAFHGVAPGRLLLAASASEAIFRITAWAAQRGIRQACIPTLAYGDYATAAAAWRMAVYRADTASASAPMPRAGAVPVLVWACDPSSPRGTSDPVPAAGPDDLLVLDRAYAPLRLSGRSAWAPADLDRAWQLWSPNKALGLTGLRAAYAIAPTGAEASIAGLYGLSPSWPVGAHGVALLQAWCEDTTQLWLAESLETLRAWNARQQAICDGLGWTVLPSDTPFFCARLPLSSARAAALRRAGIQLRDGTSFGLPGHARLSVQSPAAQDALRAAWQAG</sequence>
<dbReference type="SUPFAM" id="SSF53383">
    <property type="entry name" value="PLP-dependent transferases"/>
    <property type="match status" value="1"/>
</dbReference>
<keyword evidence="12" id="KW-1185">Reference proteome</keyword>
<dbReference type="GO" id="GO:0004400">
    <property type="term" value="F:histidinol-phosphate transaminase activity"/>
    <property type="evidence" value="ECO:0007669"/>
    <property type="project" value="UniProtKB-EC"/>
</dbReference>
<evidence type="ECO:0000256" key="9">
    <source>
        <dbReference type="ARBA" id="ARBA00047481"/>
    </source>
</evidence>
<evidence type="ECO:0000256" key="8">
    <source>
        <dbReference type="ARBA" id="ARBA00023102"/>
    </source>
</evidence>
<evidence type="ECO:0000259" key="10">
    <source>
        <dbReference type="Pfam" id="PF00155"/>
    </source>
</evidence>
<evidence type="ECO:0000256" key="4">
    <source>
        <dbReference type="ARBA" id="ARBA00022576"/>
    </source>
</evidence>
<protein>
    <recommendedName>
        <fullName evidence="3">histidinol-phosphate transaminase</fullName>
        <ecNumber evidence="3">2.6.1.9</ecNumber>
    </recommendedName>
</protein>
<dbReference type="InterPro" id="IPR015424">
    <property type="entry name" value="PyrdxlP-dep_Trfase"/>
</dbReference>
<accession>A0A318SJE7</accession>
<dbReference type="PANTHER" id="PTHR43643:SF6">
    <property type="entry name" value="HISTIDINOL-PHOSPHATE AMINOTRANSFERASE"/>
    <property type="match status" value="1"/>
</dbReference>
<comment type="caution">
    <text evidence="11">The sequence shown here is derived from an EMBL/GenBank/DDBJ whole genome shotgun (WGS) entry which is preliminary data.</text>
</comment>
<feature type="domain" description="Aminotransferase class I/classII large" evidence="10">
    <location>
        <begin position="39"/>
        <end position="326"/>
    </location>
</feature>
<evidence type="ECO:0000256" key="6">
    <source>
        <dbReference type="ARBA" id="ARBA00022679"/>
    </source>
</evidence>
<keyword evidence="8" id="KW-0368">Histidine biosynthesis</keyword>
<keyword evidence="6 11" id="KW-0808">Transferase</keyword>
<evidence type="ECO:0000313" key="12">
    <source>
        <dbReference type="Proteomes" id="UP000247540"/>
    </source>
</evidence>
<proteinExistence type="inferred from homology"/>
<dbReference type="Proteomes" id="UP000247540">
    <property type="component" value="Unassembled WGS sequence"/>
</dbReference>
<dbReference type="EC" id="2.6.1.9" evidence="3"/>
<keyword evidence="7" id="KW-0663">Pyridoxal phosphate</keyword>
<dbReference type="InterPro" id="IPR050106">
    <property type="entry name" value="HistidinolP_aminotransfase"/>
</dbReference>
<dbReference type="PANTHER" id="PTHR43643">
    <property type="entry name" value="HISTIDINOL-PHOSPHATE AMINOTRANSFERASE 2"/>
    <property type="match status" value="1"/>
</dbReference>
<evidence type="ECO:0000256" key="7">
    <source>
        <dbReference type="ARBA" id="ARBA00022898"/>
    </source>
</evidence>
<keyword evidence="4 11" id="KW-0032">Aminotransferase</keyword>
<dbReference type="AlphaFoldDB" id="A0A318SJE7"/>
<dbReference type="Gene3D" id="3.40.640.10">
    <property type="entry name" value="Type I PLP-dependent aspartate aminotransferase-like (Major domain)"/>
    <property type="match status" value="1"/>
</dbReference>
<dbReference type="Gene3D" id="3.90.1150.10">
    <property type="entry name" value="Aspartate Aminotransferase, domain 1"/>
    <property type="match status" value="1"/>
</dbReference>
<dbReference type="GO" id="GO:0000105">
    <property type="term" value="P:L-histidine biosynthetic process"/>
    <property type="evidence" value="ECO:0007669"/>
    <property type="project" value="UniProtKB-KW"/>
</dbReference>
<organism evidence="11 12">
    <name type="scientific">Xylophilus ampelinus</name>
    <dbReference type="NCBI Taxonomy" id="54067"/>
    <lineage>
        <taxon>Bacteria</taxon>
        <taxon>Pseudomonadati</taxon>
        <taxon>Pseudomonadota</taxon>
        <taxon>Betaproteobacteria</taxon>
        <taxon>Burkholderiales</taxon>
        <taxon>Xylophilus</taxon>
    </lineage>
</organism>
<evidence type="ECO:0000256" key="5">
    <source>
        <dbReference type="ARBA" id="ARBA00022605"/>
    </source>
</evidence>